<evidence type="ECO:0000313" key="3">
    <source>
        <dbReference type="Proteomes" id="UP000291613"/>
    </source>
</evidence>
<protein>
    <submittedName>
        <fullName evidence="2">VOC family protein</fullName>
    </submittedName>
</protein>
<name>A0A4Q9GJP0_9HYPH</name>
<dbReference type="InterPro" id="IPR025870">
    <property type="entry name" value="Glyoxalase-like_dom"/>
</dbReference>
<dbReference type="Proteomes" id="UP000291613">
    <property type="component" value="Unassembled WGS sequence"/>
</dbReference>
<comment type="caution">
    <text evidence="2">The sequence shown here is derived from an EMBL/GenBank/DDBJ whole genome shotgun (WGS) entry which is preliminary data.</text>
</comment>
<dbReference type="EMBL" id="SIUB01000006">
    <property type="protein sequence ID" value="TBN51802.1"/>
    <property type="molecule type" value="Genomic_DNA"/>
</dbReference>
<proteinExistence type="predicted"/>
<dbReference type="SUPFAM" id="SSF54593">
    <property type="entry name" value="Glyoxalase/Bleomycin resistance protein/Dihydroxybiphenyl dioxygenase"/>
    <property type="match status" value="1"/>
</dbReference>
<dbReference type="RefSeq" id="WP_131003967.1">
    <property type="nucleotide sequence ID" value="NZ_JBHSZR010000001.1"/>
</dbReference>
<accession>A0A4Q9GJP0</accession>
<dbReference type="PANTHER" id="PTHR40265">
    <property type="entry name" value="BLL2707 PROTEIN"/>
    <property type="match status" value="1"/>
</dbReference>
<dbReference type="InterPro" id="IPR029068">
    <property type="entry name" value="Glyas_Bleomycin-R_OHBP_Dase"/>
</dbReference>
<keyword evidence="3" id="KW-1185">Reference proteome</keyword>
<sequence>MTGPAEPLDHVVVNVLRGMEAAAELFAGLGFTLTPLGRHSLGSINHLMVAPGAYLELVGVPAEGKQRQEVLDSPFGLNGLVFRSTDVDATYARLKGDDLQPSEPVAFSRPVEIDGRTLDASFRTVRVPNGLFPAGRVYFCQHLTPEFVWRDEWLEHPNGFCGFDRIAVGSANPEIDAARYVSATDADAEPHGAGWRVAVGDFVIDVEPAERPRFIALGLRFRGLDELARRAKALAADVRWSETGHDAATLTIPSFELRIECRSVA</sequence>
<dbReference type="OrthoDB" id="9812467at2"/>
<evidence type="ECO:0000259" key="1">
    <source>
        <dbReference type="Pfam" id="PF13468"/>
    </source>
</evidence>
<dbReference type="PANTHER" id="PTHR40265:SF1">
    <property type="entry name" value="GLYOXALASE-LIKE DOMAIN-CONTAINING PROTEIN"/>
    <property type="match status" value="1"/>
</dbReference>
<feature type="domain" description="Glyoxalase-like" evidence="1">
    <location>
        <begin position="8"/>
        <end position="180"/>
    </location>
</feature>
<dbReference type="AlphaFoldDB" id="A0A4Q9GJP0"/>
<reference evidence="2 3" key="1">
    <citation type="submission" date="2019-02" db="EMBL/GenBank/DDBJ databases">
        <title>Hansschlegelia quercus sp. nov., a novel methylotrophic bacterium from buds of oak (Quercus robur L.).</title>
        <authorList>
            <person name="Agafonova N.V."/>
            <person name="Kaparullina E.N."/>
            <person name="Grouzdev D.S."/>
            <person name="Doronina N.V."/>
        </authorList>
    </citation>
    <scope>NUCLEOTIDE SEQUENCE [LARGE SCALE GENOMIC DNA]</scope>
    <source>
        <strain evidence="2 3">Dub</strain>
    </source>
</reference>
<dbReference type="Pfam" id="PF13468">
    <property type="entry name" value="Glyoxalase_3"/>
    <property type="match status" value="1"/>
</dbReference>
<organism evidence="2 3">
    <name type="scientific">Hansschlegelia quercus</name>
    <dbReference type="NCBI Taxonomy" id="2528245"/>
    <lineage>
        <taxon>Bacteria</taxon>
        <taxon>Pseudomonadati</taxon>
        <taxon>Pseudomonadota</taxon>
        <taxon>Alphaproteobacteria</taxon>
        <taxon>Hyphomicrobiales</taxon>
        <taxon>Methylopilaceae</taxon>
        <taxon>Hansschlegelia</taxon>
    </lineage>
</organism>
<evidence type="ECO:0000313" key="2">
    <source>
        <dbReference type="EMBL" id="TBN51802.1"/>
    </source>
</evidence>
<gene>
    <name evidence="2" type="ORF">EYR15_12945</name>
</gene>
<dbReference type="Gene3D" id="3.10.180.10">
    <property type="entry name" value="2,3-Dihydroxybiphenyl 1,2-Dioxygenase, domain 1"/>
    <property type="match status" value="1"/>
</dbReference>